<feature type="region of interest" description="Disordered" evidence="1">
    <location>
        <begin position="1"/>
        <end position="38"/>
    </location>
</feature>
<comment type="caution">
    <text evidence="2">The sequence shown here is derived from an EMBL/GenBank/DDBJ whole genome shotgun (WGS) entry which is preliminary data.</text>
</comment>
<evidence type="ECO:0000313" key="2">
    <source>
        <dbReference type="EMBL" id="CBH97838.1"/>
    </source>
</evidence>
<sequence length="38" mass="4131">MAELSLGSLHARASGTTRHQPRGFATLDKHIPPPYMKG</sequence>
<reference evidence="2" key="1">
    <citation type="submission" date="2009-10" db="EMBL/GenBank/DDBJ databases">
        <title>Diversity of trophic interactions inside an arsenic-rich microbial ecosystem.</title>
        <authorList>
            <person name="Bertin P.N."/>
            <person name="Heinrich-Salmeron A."/>
            <person name="Pelletier E."/>
            <person name="Goulhen-Chollet F."/>
            <person name="Arsene-Ploetze F."/>
            <person name="Gallien S."/>
            <person name="Calteau A."/>
            <person name="Vallenet D."/>
            <person name="Casiot C."/>
            <person name="Chane-Woon-Ming B."/>
            <person name="Giloteaux L."/>
            <person name="Barakat M."/>
            <person name="Bonnefoy V."/>
            <person name="Bruneel O."/>
            <person name="Chandler M."/>
            <person name="Cleiss J."/>
            <person name="Duran R."/>
            <person name="Elbaz-Poulichet F."/>
            <person name="Fonknechten N."/>
            <person name="Lauga B."/>
            <person name="Mornico D."/>
            <person name="Ortet P."/>
            <person name="Schaeffer C."/>
            <person name="Siguier P."/>
            <person name="Alexander Thil Smith A."/>
            <person name="Van Dorsselaer A."/>
            <person name="Weissenbach J."/>
            <person name="Medigue C."/>
            <person name="Le Paslier D."/>
        </authorList>
    </citation>
    <scope>NUCLEOTIDE SEQUENCE</scope>
</reference>
<dbReference type="AlphaFoldDB" id="E6PSD1"/>
<name>E6PSD1_9ZZZZ</name>
<proteinExistence type="predicted"/>
<evidence type="ECO:0000256" key="1">
    <source>
        <dbReference type="SAM" id="MobiDB-lite"/>
    </source>
</evidence>
<dbReference type="EMBL" id="CABM01000048">
    <property type="protein sequence ID" value="CBH97838.1"/>
    <property type="molecule type" value="Genomic_DNA"/>
</dbReference>
<gene>
    <name evidence="2" type="ORF">CARN2_3314</name>
</gene>
<accession>E6PSD1</accession>
<organism evidence="2">
    <name type="scientific">mine drainage metagenome</name>
    <dbReference type="NCBI Taxonomy" id="410659"/>
    <lineage>
        <taxon>unclassified sequences</taxon>
        <taxon>metagenomes</taxon>
        <taxon>ecological metagenomes</taxon>
    </lineage>
</organism>
<protein>
    <submittedName>
        <fullName evidence="2">Putative fatty acid and hydrocarbon transporter (SalD)</fullName>
    </submittedName>
</protein>